<feature type="domain" description="BZIP" evidence="5">
    <location>
        <begin position="100"/>
        <end position="163"/>
    </location>
</feature>
<keyword evidence="2" id="KW-0539">Nucleus</keyword>
<dbReference type="SUPFAM" id="SSF57959">
    <property type="entry name" value="Leucine zipper domain"/>
    <property type="match status" value="1"/>
</dbReference>
<evidence type="ECO:0000256" key="4">
    <source>
        <dbReference type="SAM" id="MobiDB-lite"/>
    </source>
</evidence>
<feature type="region of interest" description="Disordered" evidence="4">
    <location>
        <begin position="73"/>
        <end position="115"/>
    </location>
</feature>
<accession>A0AA38XNU0</accession>
<dbReference type="InterPro" id="IPR004827">
    <property type="entry name" value="bZIP"/>
</dbReference>
<dbReference type="PANTHER" id="PTHR40621">
    <property type="entry name" value="TRANSCRIPTION FACTOR KAPC-RELATED"/>
    <property type="match status" value="1"/>
</dbReference>
<feature type="coiled-coil region" evidence="3">
    <location>
        <begin position="125"/>
        <end position="152"/>
    </location>
</feature>
<dbReference type="Proteomes" id="UP001172673">
    <property type="component" value="Unassembled WGS sequence"/>
</dbReference>
<evidence type="ECO:0000259" key="5">
    <source>
        <dbReference type="PROSITE" id="PS50217"/>
    </source>
</evidence>
<dbReference type="EMBL" id="JAPDRK010000001">
    <property type="protein sequence ID" value="KAJ9616908.1"/>
    <property type="molecule type" value="Genomic_DNA"/>
</dbReference>
<keyword evidence="7" id="KW-1185">Reference proteome</keyword>
<dbReference type="SMART" id="SM00338">
    <property type="entry name" value="BRLZ"/>
    <property type="match status" value="1"/>
</dbReference>
<dbReference type="InterPro" id="IPR050936">
    <property type="entry name" value="AP-1-like"/>
</dbReference>
<protein>
    <recommendedName>
        <fullName evidence="5">BZIP domain-containing protein</fullName>
    </recommendedName>
</protein>
<gene>
    <name evidence="6" type="ORF">H2200_000628</name>
</gene>
<organism evidence="6 7">
    <name type="scientific">Cladophialophora chaetospira</name>
    <dbReference type="NCBI Taxonomy" id="386627"/>
    <lineage>
        <taxon>Eukaryota</taxon>
        <taxon>Fungi</taxon>
        <taxon>Dikarya</taxon>
        <taxon>Ascomycota</taxon>
        <taxon>Pezizomycotina</taxon>
        <taxon>Eurotiomycetes</taxon>
        <taxon>Chaetothyriomycetidae</taxon>
        <taxon>Chaetothyriales</taxon>
        <taxon>Herpotrichiellaceae</taxon>
        <taxon>Cladophialophora</taxon>
    </lineage>
</organism>
<dbReference type="Gene3D" id="1.20.5.170">
    <property type="match status" value="1"/>
</dbReference>
<reference evidence="6" key="1">
    <citation type="submission" date="2022-10" db="EMBL/GenBank/DDBJ databases">
        <title>Culturing micro-colonial fungi from biological soil crusts in the Mojave desert and describing Neophaeococcomyces mojavensis, and introducing the new genera and species Taxawa tesnikishii.</title>
        <authorList>
            <person name="Kurbessoian T."/>
            <person name="Stajich J.E."/>
        </authorList>
    </citation>
    <scope>NUCLEOTIDE SEQUENCE</scope>
    <source>
        <strain evidence="6">TK_41</strain>
    </source>
</reference>
<evidence type="ECO:0000256" key="3">
    <source>
        <dbReference type="SAM" id="Coils"/>
    </source>
</evidence>
<dbReference type="PROSITE" id="PS50217">
    <property type="entry name" value="BZIP"/>
    <property type="match status" value="1"/>
</dbReference>
<feature type="compositionally biased region" description="Polar residues" evidence="4">
    <location>
        <begin position="73"/>
        <end position="87"/>
    </location>
</feature>
<name>A0AA38XNU0_9EURO</name>
<dbReference type="InterPro" id="IPR046347">
    <property type="entry name" value="bZIP_sf"/>
</dbReference>
<dbReference type="PANTHER" id="PTHR40621:SF6">
    <property type="entry name" value="AP-1-LIKE TRANSCRIPTION FACTOR YAP1-RELATED"/>
    <property type="match status" value="1"/>
</dbReference>
<dbReference type="CDD" id="cd14688">
    <property type="entry name" value="bZIP_YAP"/>
    <property type="match status" value="1"/>
</dbReference>
<dbReference type="GO" id="GO:0000976">
    <property type="term" value="F:transcription cis-regulatory region binding"/>
    <property type="evidence" value="ECO:0007669"/>
    <property type="project" value="InterPro"/>
</dbReference>
<dbReference type="GO" id="GO:0090575">
    <property type="term" value="C:RNA polymerase II transcription regulator complex"/>
    <property type="evidence" value="ECO:0007669"/>
    <property type="project" value="TreeGrafter"/>
</dbReference>
<keyword evidence="3" id="KW-0175">Coiled coil</keyword>
<comment type="caution">
    <text evidence="6">The sequence shown here is derived from an EMBL/GenBank/DDBJ whole genome shotgun (WGS) entry which is preliminary data.</text>
</comment>
<dbReference type="AlphaFoldDB" id="A0AA38XNU0"/>
<evidence type="ECO:0000313" key="7">
    <source>
        <dbReference type="Proteomes" id="UP001172673"/>
    </source>
</evidence>
<evidence type="ECO:0000256" key="1">
    <source>
        <dbReference type="ARBA" id="ARBA00004123"/>
    </source>
</evidence>
<feature type="compositionally biased region" description="Polar residues" evidence="4">
    <location>
        <begin position="15"/>
        <end position="34"/>
    </location>
</feature>
<evidence type="ECO:0000256" key="2">
    <source>
        <dbReference type="ARBA" id="ARBA00023242"/>
    </source>
</evidence>
<proteinExistence type="predicted"/>
<comment type="subcellular location">
    <subcellularLocation>
        <location evidence="1">Nucleus</location>
    </subcellularLocation>
</comment>
<dbReference type="PROSITE" id="PS00036">
    <property type="entry name" value="BZIP_BASIC"/>
    <property type="match status" value="1"/>
</dbReference>
<evidence type="ECO:0000313" key="6">
    <source>
        <dbReference type="EMBL" id="KAJ9616908.1"/>
    </source>
</evidence>
<dbReference type="GO" id="GO:0001228">
    <property type="term" value="F:DNA-binding transcription activator activity, RNA polymerase II-specific"/>
    <property type="evidence" value="ECO:0007669"/>
    <property type="project" value="TreeGrafter"/>
</dbReference>
<feature type="region of interest" description="Disordered" evidence="4">
    <location>
        <begin position="1"/>
        <end position="34"/>
    </location>
</feature>
<sequence>MDHIVAYQSSSTSSPATVGSNESRSKTLNSQPQFDESHLDLDSLWLNDDPQLFWDLDISQDFAAAFDQDVSTTTSNAAISESTTQASEAGMKRRGGPSAADRASKRREQNRAAQRQFRERKIHYVRGIEQQLEELNERYQDLVVSFNNQTREKIILLSKIARLTAQLAKKD</sequence>